<dbReference type="Proteomes" id="UP001482620">
    <property type="component" value="Unassembled WGS sequence"/>
</dbReference>
<proteinExistence type="predicted"/>
<organism evidence="2 3">
    <name type="scientific">Ilyodon furcidens</name>
    <name type="common">goldbreast splitfin</name>
    <dbReference type="NCBI Taxonomy" id="33524"/>
    <lineage>
        <taxon>Eukaryota</taxon>
        <taxon>Metazoa</taxon>
        <taxon>Chordata</taxon>
        <taxon>Craniata</taxon>
        <taxon>Vertebrata</taxon>
        <taxon>Euteleostomi</taxon>
        <taxon>Actinopterygii</taxon>
        <taxon>Neopterygii</taxon>
        <taxon>Teleostei</taxon>
        <taxon>Neoteleostei</taxon>
        <taxon>Acanthomorphata</taxon>
        <taxon>Ovalentaria</taxon>
        <taxon>Atherinomorphae</taxon>
        <taxon>Cyprinodontiformes</taxon>
        <taxon>Goodeidae</taxon>
        <taxon>Ilyodon</taxon>
    </lineage>
</organism>
<comment type="caution">
    <text evidence="2">The sequence shown here is derived from an EMBL/GenBank/DDBJ whole genome shotgun (WGS) entry which is preliminary data.</text>
</comment>
<feature type="region of interest" description="Disordered" evidence="1">
    <location>
        <begin position="242"/>
        <end position="261"/>
    </location>
</feature>
<accession>A0ABV0TGD1</accession>
<keyword evidence="3" id="KW-1185">Reference proteome</keyword>
<evidence type="ECO:0000256" key="1">
    <source>
        <dbReference type="SAM" id="MobiDB-lite"/>
    </source>
</evidence>
<name>A0ABV0TGD1_9TELE</name>
<evidence type="ECO:0000313" key="2">
    <source>
        <dbReference type="EMBL" id="MEQ2230923.1"/>
    </source>
</evidence>
<gene>
    <name evidence="2" type="ORF">ILYODFUR_034173</name>
</gene>
<dbReference type="EMBL" id="JAHRIQ010029238">
    <property type="protein sequence ID" value="MEQ2230923.1"/>
    <property type="molecule type" value="Genomic_DNA"/>
</dbReference>
<reference evidence="2 3" key="1">
    <citation type="submission" date="2021-06" db="EMBL/GenBank/DDBJ databases">
        <authorList>
            <person name="Palmer J.M."/>
        </authorList>
    </citation>
    <scope>NUCLEOTIDE SEQUENCE [LARGE SCALE GENOMIC DNA]</scope>
    <source>
        <strain evidence="3">if_2019</strain>
        <tissue evidence="2">Muscle</tissue>
    </source>
</reference>
<feature type="non-terminal residue" evidence="2">
    <location>
        <position position="316"/>
    </location>
</feature>
<evidence type="ECO:0008006" key="4">
    <source>
        <dbReference type="Google" id="ProtNLM"/>
    </source>
</evidence>
<protein>
    <recommendedName>
        <fullName evidence="4">Ig-like domain-containing protein</fullName>
    </recommendedName>
</protein>
<sequence>MFSVVFLQILNRTTYPPSYSQMLIIFSESSQFMSVFIMTGRLVFIILLGCFQEQQVRALPKAKLTVNSSTITETDSVTLSCQAPARVSVHKCHFYVNRGTQTPFPCMNTFTGTKLLRMAKKGSSSVVEVRCYYIVKNGSVDSPSPHSDTSYITIDPKPQMSVHYLKGMYAVFICSLPGSVKHDTTCNLYFGESSHPAKTTTIGKTKSSETNQWFCSTEIQEDELLKHLCSVQQKEVSCDYSLESDGKSLSPRSDPYSLPGIVKTTEMRITPTRFTKTTGSLGSLLPIQDNCTPSSAERKRSAKKTTTNKDAGDNDT</sequence>
<feature type="region of interest" description="Disordered" evidence="1">
    <location>
        <begin position="276"/>
        <end position="316"/>
    </location>
</feature>
<evidence type="ECO:0000313" key="3">
    <source>
        <dbReference type="Proteomes" id="UP001482620"/>
    </source>
</evidence>